<keyword evidence="2" id="KW-1185">Reference proteome</keyword>
<dbReference type="Gene3D" id="1.20.120.330">
    <property type="entry name" value="Nucleotidyltransferases domain 2"/>
    <property type="match status" value="1"/>
</dbReference>
<evidence type="ECO:0000313" key="1">
    <source>
        <dbReference type="EMBL" id="EEG77465.1"/>
    </source>
</evidence>
<dbReference type="Proteomes" id="UP000006443">
    <property type="component" value="Unassembled WGS sequence"/>
</dbReference>
<dbReference type="AlphaFoldDB" id="C0GGM4"/>
<protein>
    <submittedName>
        <fullName evidence="1">Nucleotidyltransferase substrate binding protein, HI0074 family</fullName>
    </submittedName>
</protein>
<dbReference type="EMBL" id="ACJM01000007">
    <property type="protein sequence ID" value="EEG77465.1"/>
    <property type="molecule type" value="Genomic_DNA"/>
</dbReference>
<dbReference type="Pfam" id="PF08780">
    <property type="entry name" value="NTase_sub_bind"/>
    <property type="match status" value="1"/>
</dbReference>
<accession>C0GGM4</accession>
<keyword evidence="1" id="KW-0808">Transferase</keyword>
<organism evidence="1 2">
    <name type="scientific">Dethiobacter alkaliphilus AHT 1</name>
    <dbReference type="NCBI Taxonomy" id="555088"/>
    <lineage>
        <taxon>Bacteria</taxon>
        <taxon>Bacillati</taxon>
        <taxon>Bacillota</taxon>
        <taxon>Dethiobacteria</taxon>
        <taxon>Dethiobacterales</taxon>
        <taxon>Dethiobacteraceae</taxon>
        <taxon>Dethiobacter</taxon>
    </lineage>
</organism>
<reference evidence="1 2" key="1">
    <citation type="submission" date="2009-02" db="EMBL/GenBank/DDBJ databases">
        <title>Sequencing of the draft genome and assembly of Dethiobacter alkaliphilus AHT 1.</title>
        <authorList>
            <consortium name="US DOE Joint Genome Institute (JGI-PGF)"/>
            <person name="Lucas S."/>
            <person name="Copeland A."/>
            <person name="Lapidus A."/>
            <person name="Glavina del Rio T."/>
            <person name="Dalin E."/>
            <person name="Tice H."/>
            <person name="Bruce D."/>
            <person name="Goodwin L."/>
            <person name="Pitluck S."/>
            <person name="Larimer F."/>
            <person name="Land M.L."/>
            <person name="Hauser L."/>
            <person name="Muyzer G."/>
        </authorList>
    </citation>
    <scope>NUCLEOTIDE SEQUENCE [LARGE SCALE GENOMIC DNA]</scope>
    <source>
        <strain evidence="1 2">AHT 1</strain>
    </source>
</reference>
<dbReference type="GO" id="GO:0016740">
    <property type="term" value="F:transferase activity"/>
    <property type="evidence" value="ECO:0007669"/>
    <property type="project" value="UniProtKB-KW"/>
</dbReference>
<sequence>MLSTAPGRLLSSHFKSEFIEDGDVWIDALMKRNLTVYTYNDEVAEKLLREIHELYFPQLKKLYEKLKREL</sequence>
<dbReference type="STRING" id="555088.DealDRAFT_1588"/>
<name>C0GGM4_DETAL</name>
<dbReference type="SUPFAM" id="SSF81593">
    <property type="entry name" value="Nucleotidyltransferase substrate binding subunit/domain"/>
    <property type="match status" value="1"/>
</dbReference>
<comment type="caution">
    <text evidence="1">The sequence shown here is derived from an EMBL/GenBank/DDBJ whole genome shotgun (WGS) entry which is preliminary data.</text>
</comment>
<evidence type="ECO:0000313" key="2">
    <source>
        <dbReference type="Proteomes" id="UP000006443"/>
    </source>
</evidence>
<dbReference type="InterPro" id="IPR010235">
    <property type="entry name" value="HepT"/>
</dbReference>
<proteinExistence type="predicted"/>
<gene>
    <name evidence="1" type="ORF">DealDRAFT_1588</name>
</gene>